<proteinExistence type="predicted"/>
<sequence length="61" mass="6801">MTYAEHKGIKLMELWEAGEKDEHFNKTVEIGMLNLHLKAFVSRGVATSIDIGGKIITIADE</sequence>
<dbReference type="Proteomes" id="UP000264217">
    <property type="component" value="Unassembled WGS sequence"/>
</dbReference>
<reference evidence="1 2" key="1">
    <citation type="submission" date="2018-08" db="EMBL/GenBank/DDBJ databases">
        <title>Mucilaginibacter sp. MYSH2.</title>
        <authorList>
            <person name="Seo T."/>
        </authorList>
    </citation>
    <scope>NUCLEOTIDE SEQUENCE [LARGE SCALE GENOMIC DNA]</scope>
    <source>
        <strain evidence="1 2">MYSH2</strain>
    </source>
</reference>
<protein>
    <submittedName>
        <fullName evidence="1">Uncharacterized protein</fullName>
    </submittedName>
</protein>
<gene>
    <name evidence="1" type="ORF">D0C36_00805</name>
</gene>
<keyword evidence="2" id="KW-1185">Reference proteome</keyword>
<dbReference type="AlphaFoldDB" id="A0A372NWR0"/>
<evidence type="ECO:0000313" key="1">
    <source>
        <dbReference type="EMBL" id="RFZ94129.1"/>
    </source>
</evidence>
<dbReference type="EMBL" id="QWDC01000001">
    <property type="protein sequence ID" value="RFZ94129.1"/>
    <property type="molecule type" value="Genomic_DNA"/>
</dbReference>
<evidence type="ECO:0000313" key="2">
    <source>
        <dbReference type="Proteomes" id="UP000264217"/>
    </source>
</evidence>
<accession>A0A372NWR0</accession>
<name>A0A372NWR0_9SPHI</name>
<organism evidence="1 2">
    <name type="scientific">Mucilaginibacter conchicola</name>
    <dbReference type="NCBI Taxonomy" id="2303333"/>
    <lineage>
        <taxon>Bacteria</taxon>
        <taxon>Pseudomonadati</taxon>
        <taxon>Bacteroidota</taxon>
        <taxon>Sphingobacteriia</taxon>
        <taxon>Sphingobacteriales</taxon>
        <taxon>Sphingobacteriaceae</taxon>
        <taxon>Mucilaginibacter</taxon>
    </lineage>
</organism>
<comment type="caution">
    <text evidence="1">The sequence shown here is derived from an EMBL/GenBank/DDBJ whole genome shotgun (WGS) entry which is preliminary data.</text>
</comment>